<keyword evidence="1" id="KW-0418">Kinase</keyword>
<dbReference type="Proteomes" id="UP000595197">
    <property type="component" value="Chromosome"/>
</dbReference>
<evidence type="ECO:0000313" key="1">
    <source>
        <dbReference type="EMBL" id="QQP89186.1"/>
    </source>
</evidence>
<keyword evidence="2" id="KW-1185">Reference proteome</keyword>
<dbReference type="RefSeq" id="WP_201075145.1">
    <property type="nucleotide sequence ID" value="NZ_CP067420.1"/>
</dbReference>
<keyword evidence="1" id="KW-0808">Transferase</keyword>
<dbReference type="Gene3D" id="3.40.1160.10">
    <property type="entry name" value="Acetylglutamate kinase-like"/>
    <property type="match status" value="1"/>
</dbReference>
<protein>
    <submittedName>
        <fullName evidence="1">Uridylate kinase</fullName>
    </submittedName>
</protein>
<sequence>MIPTKEALPTLEDACVIQVGGTLADWVGTADWIALAARLGSVRPTIIVPTGGPFVDTVREAEDMWRLQPAVVRRMTLLAMDSFALLLHGIHPEIGIAAGPAEMKANAAAGQASVWLPSSLAETRRELVEDWDAASDSLAAWLAVEIGAERLILVKAGTCPCHSVEALGADTAAMVRDGVLSPGFPVWRRRFGGAVWCVERERVEDVAAALEQGGGFGCPLAATPLMGVAAPDR</sequence>
<proteinExistence type="predicted"/>
<accession>A0ABX7B4C7</accession>
<organism evidence="1 2">
    <name type="scientific">Skermanella cutis</name>
    <dbReference type="NCBI Taxonomy" id="2775420"/>
    <lineage>
        <taxon>Bacteria</taxon>
        <taxon>Pseudomonadati</taxon>
        <taxon>Pseudomonadota</taxon>
        <taxon>Alphaproteobacteria</taxon>
        <taxon>Rhodospirillales</taxon>
        <taxon>Azospirillaceae</taxon>
        <taxon>Skermanella</taxon>
    </lineage>
</organism>
<name>A0ABX7B4C7_9PROT</name>
<evidence type="ECO:0000313" key="2">
    <source>
        <dbReference type="Proteomes" id="UP000595197"/>
    </source>
</evidence>
<reference evidence="1" key="1">
    <citation type="submission" date="2021-02" db="EMBL/GenBank/DDBJ databases">
        <title>Skermanella TT6 skin isolate.</title>
        <authorList>
            <person name="Lee K."/>
            <person name="Ganzorig M."/>
        </authorList>
    </citation>
    <scope>NUCLEOTIDE SEQUENCE</scope>
    <source>
        <strain evidence="1">TT6</strain>
    </source>
</reference>
<gene>
    <name evidence="1" type="ORF">IGS68_24865</name>
</gene>
<dbReference type="InterPro" id="IPR036393">
    <property type="entry name" value="AceGlu_kinase-like_sf"/>
</dbReference>
<dbReference type="EMBL" id="CP067420">
    <property type="protein sequence ID" value="QQP89186.1"/>
    <property type="molecule type" value="Genomic_DNA"/>
</dbReference>
<dbReference type="GO" id="GO:0016301">
    <property type="term" value="F:kinase activity"/>
    <property type="evidence" value="ECO:0007669"/>
    <property type="project" value="UniProtKB-KW"/>
</dbReference>